<dbReference type="GO" id="GO:0019239">
    <property type="term" value="F:deaminase activity"/>
    <property type="evidence" value="ECO:0007669"/>
    <property type="project" value="TreeGrafter"/>
</dbReference>
<gene>
    <name evidence="2" type="primary">yabJ</name>
    <name evidence="2" type="ORF">NCTC13079_00665</name>
</gene>
<keyword evidence="2" id="KW-0378">Hydrolase</keyword>
<name>A0A3S4Z3L3_9FIRM</name>
<dbReference type="GO" id="GO:0005829">
    <property type="term" value="C:cytosol"/>
    <property type="evidence" value="ECO:0007669"/>
    <property type="project" value="TreeGrafter"/>
</dbReference>
<organism evidence="2 3">
    <name type="scientific">Aedoeadaptatus ivorii</name>
    <dbReference type="NCBI Taxonomy" id="54006"/>
    <lineage>
        <taxon>Bacteria</taxon>
        <taxon>Bacillati</taxon>
        <taxon>Bacillota</taxon>
        <taxon>Tissierellia</taxon>
        <taxon>Tissierellales</taxon>
        <taxon>Peptoniphilaceae</taxon>
        <taxon>Aedoeadaptatus</taxon>
    </lineage>
</organism>
<dbReference type="KEGG" id="piv:NCTC13079_00665"/>
<dbReference type="PANTHER" id="PTHR11803">
    <property type="entry name" value="2-IMINOBUTANOATE/2-IMINOPROPANOATE DEAMINASE RIDA"/>
    <property type="match status" value="1"/>
</dbReference>
<dbReference type="RefSeq" id="WP_126465199.1">
    <property type="nucleotide sequence ID" value="NZ_JAUSWF010000001.1"/>
</dbReference>
<protein>
    <submittedName>
        <fullName evidence="2">Enamine/imine deaminase</fullName>
        <ecNumber evidence="2">3.5.4.-</ecNumber>
    </submittedName>
</protein>
<accession>A0A3S4Z3L3</accession>
<dbReference type="Proteomes" id="UP000269544">
    <property type="component" value="Chromosome"/>
</dbReference>
<sequence>MNITQTDKAPAAIGPYSQAVVSDSVVYTSGQIPVDPATGELKTDIKEATHQSLTNLKNLLEASGSSLENTLKVNIFITDMDQFGAINEVYAEYFSTHKPARSCVAVKTLPKNAVIEIEAIARTK</sequence>
<dbReference type="Pfam" id="PF01042">
    <property type="entry name" value="Ribonuc_L-PSP"/>
    <property type="match status" value="1"/>
</dbReference>
<evidence type="ECO:0000313" key="3">
    <source>
        <dbReference type="Proteomes" id="UP000269544"/>
    </source>
</evidence>
<keyword evidence="3" id="KW-1185">Reference proteome</keyword>
<dbReference type="PANTHER" id="PTHR11803:SF58">
    <property type="entry name" value="PROTEIN HMF1-RELATED"/>
    <property type="match status" value="1"/>
</dbReference>
<comment type="similarity">
    <text evidence="1">Belongs to the RutC family.</text>
</comment>
<dbReference type="OrthoDB" id="9803101at2"/>
<dbReference type="AlphaFoldDB" id="A0A3S4Z3L3"/>
<dbReference type="SUPFAM" id="SSF55298">
    <property type="entry name" value="YjgF-like"/>
    <property type="match status" value="1"/>
</dbReference>
<reference evidence="2 3" key="1">
    <citation type="submission" date="2018-12" db="EMBL/GenBank/DDBJ databases">
        <authorList>
            <consortium name="Pathogen Informatics"/>
        </authorList>
    </citation>
    <scope>NUCLEOTIDE SEQUENCE [LARGE SCALE GENOMIC DNA]</scope>
    <source>
        <strain evidence="2 3">NCTC13079</strain>
    </source>
</reference>
<dbReference type="EC" id="3.5.4.-" evidence="2"/>
<dbReference type="InterPro" id="IPR006056">
    <property type="entry name" value="RidA"/>
</dbReference>
<dbReference type="PROSITE" id="PS01094">
    <property type="entry name" value="UPF0076"/>
    <property type="match status" value="1"/>
</dbReference>
<dbReference type="NCBIfam" id="TIGR00004">
    <property type="entry name" value="Rid family detoxifying hydrolase"/>
    <property type="match status" value="1"/>
</dbReference>
<dbReference type="EMBL" id="LR134523">
    <property type="protein sequence ID" value="VEJ35393.1"/>
    <property type="molecule type" value="Genomic_DNA"/>
</dbReference>
<proteinExistence type="inferred from homology"/>
<evidence type="ECO:0000256" key="1">
    <source>
        <dbReference type="ARBA" id="ARBA00010552"/>
    </source>
</evidence>
<dbReference type="InterPro" id="IPR006175">
    <property type="entry name" value="YjgF/YER057c/UK114"/>
</dbReference>
<evidence type="ECO:0000313" key="2">
    <source>
        <dbReference type="EMBL" id="VEJ35393.1"/>
    </source>
</evidence>
<dbReference type="InterPro" id="IPR019897">
    <property type="entry name" value="RidA_CS"/>
</dbReference>
<dbReference type="Gene3D" id="3.30.1330.40">
    <property type="entry name" value="RutC-like"/>
    <property type="match status" value="1"/>
</dbReference>
<dbReference type="CDD" id="cd00448">
    <property type="entry name" value="YjgF_YER057c_UK114_family"/>
    <property type="match status" value="1"/>
</dbReference>
<dbReference type="InterPro" id="IPR035959">
    <property type="entry name" value="RutC-like_sf"/>
</dbReference>
<dbReference type="FunFam" id="3.30.1330.40:FF:000001">
    <property type="entry name" value="L-PSP family endoribonuclease"/>
    <property type="match status" value="1"/>
</dbReference>